<dbReference type="InterPro" id="IPR047657">
    <property type="entry name" value="PmbA"/>
</dbReference>
<dbReference type="Pfam" id="PF19290">
    <property type="entry name" value="PmbA_TldD_2nd"/>
    <property type="match status" value="1"/>
</dbReference>
<evidence type="ECO:0000256" key="1">
    <source>
        <dbReference type="ARBA" id="ARBA00005836"/>
    </source>
</evidence>
<keyword evidence="6" id="KW-1185">Reference proteome</keyword>
<dbReference type="Pfam" id="PF19289">
    <property type="entry name" value="PmbA_TldD_3rd"/>
    <property type="match status" value="1"/>
</dbReference>
<proteinExistence type="inferred from homology"/>
<protein>
    <submittedName>
        <fullName evidence="5">Peptidase PmbA</fullName>
    </submittedName>
</protein>
<accession>A0A1E3H5M0</accession>
<dbReference type="Gene3D" id="3.30.2290.10">
    <property type="entry name" value="PmbA/TldD superfamily"/>
    <property type="match status" value="1"/>
</dbReference>
<dbReference type="RefSeq" id="WP_069306060.1">
    <property type="nucleotide sequence ID" value="NZ_MCRJ01000017.1"/>
</dbReference>
<evidence type="ECO:0000259" key="3">
    <source>
        <dbReference type="Pfam" id="PF19289"/>
    </source>
</evidence>
<dbReference type="AlphaFoldDB" id="A0A1E3H5M0"/>
<evidence type="ECO:0000259" key="4">
    <source>
        <dbReference type="Pfam" id="PF19290"/>
    </source>
</evidence>
<sequence length="447" mass="46410">MSELSDITALEDAARRLVEAALKAGADAADAVAVRGASLSVDVRLGALEDSTRSEAEDFGLRVFVGQKVATVSANTLAAIDRLAERAVAMAGVAPPDPWAGLADPDRLARERPDLDLYDPATLDADALTDAARAVEDAARGVPGVTNSGGASAWWSQSAVALATSGGFTGGYRVSRHGRSVSVIAGEGTGMERDYEGCGRNHLVDLDPHELIGRKAGERVVRRIGPRQVPTCTATVVYDPRVATSLLGALSGAINGTAIARGTSFLKSKLGAQLFAPGIRITDDPRRMRGPGSRPFDGEGVTAEPFDIIADGVLTTWLLDSATARELGLATNGRAARGTGSPGPSSTNLLLHPGEKSPAELIRDIGTGLYVTEFIGHGVNGITGDYSRGAAGWWIENGELAFPVSEVTVAGNLVDMFARLIPANDIEYRSAYVAPTVAIEGLTIAGS</sequence>
<evidence type="ECO:0000313" key="6">
    <source>
        <dbReference type="Proteomes" id="UP000094622"/>
    </source>
</evidence>
<feature type="domain" description="Metalloprotease TldD/E N-terminal" evidence="2">
    <location>
        <begin position="29"/>
        <end position="91"/>
    </location>
</feature>
<dbReference type="InterPro" id="IPR045570">
    <property type="entry name" value="Metalloprtase-TldD/E_cen_dom"/>
</dbReference>
<comment type="similarity">
    <text evidence="1">Belongs to the peptidase U62 family.</text>
</comment>
<dbReference type="PANTHER" id="PTHR43421:SF1">
    <property type="entry name" value="METALLOPROTEASE PMBA"/>
    <property type="match status" value="1"/>
</dbReference>
<dbReference type="EMBL" id="MCRJ01000017">
    <property type="protein sequence ID" value="ODN71617.1"/>
    <property type="molecule type" value="Genomic_DNA"/>
</dbReference>
<dbReference type="OrthoDB" id="9803618at2"/>
<dbReference type="InterPro" id="IPR045569">
    <property type="entry name" value="Metalloprtase-TldD/E_C"/>
</dbReference>
<dbReference type="InterPro" id="IPR035068">
    <property type="entry name" value="TldD/PmbA_N"/>
</dbReference>
<evidence type="ECO:0000259" key="2">
    <source>
        <dbReference type="Pfam" id="PF01523"/>
    </source>
</evidence>
<dbReference type="GO" id="GO:0008237">
    <property type="term" value="F:metallopeptidase activity"/>
    <property type="evidence" value="ECO:0007669"/>
    <property type="project" value="InterPro"/>
</dbReference>
<dbReference type="Proteomes" id="UP000094622">
    <property type="component" value="Unassembled WGS sequence"/>
</dbReference>
<evidence type="ECO:0000313" key="5">
    <source>
        <dbReference type="EMBL" id="ODN71617.1"/>
    </source>
</evidence>
<dbReference type="GO" id="GO:0006508">
    <property type="term" value="P:proteolysis"/>
    <property type="evidence" value="ECO:0007669"/>
    <property type="project" value="InterPro"/>
</dbReference>
<dbReference type="PATRIC" id="fig|1439726.3.peg.1081"/>
<organism evidence="5 6">
    <name type="scientific">Methylobrevis pamukkalensis</name>
    <dbReference type="NCBI Taxonomy" id="1439726"/>
    <lineage>
        <taxon>Bacteria</taxon>
        <taxon>Pseudomonadati</taxon>
        <taxon>Pseudomonadota</taxon>
        <taxon>Alphaproteobacteria</taxon>
        <taxon>Hyphomicrobiales</taxon>
        <taxon>Pleomorphomonadaceae</taxon>
        <taxon>Methylobrevis</taxon>
    </lineage>
</organism>
<dbReference type="SUPFAM" id="SSF111283">
    <property type="entry name" value="Putative modulator of DNA gyrase, PmbA/TldD"/>
    <property type="match status" value="1"/>
</dbReference>
<reference evidence="5 6" key="1">
    <citation type="submission" date="2016-07" db="EMBL/GenBank/DDBJ databases">
        <title>Draft Genome Sequence of Methylobrevis pamukkalensis PK2.</title>
        <authorList>
            <person name="Vasilenko O.V."/>
            <person name="Doronina N.V."/>
            <person name="Shmareva M.N."/>
            <person name="Tarlachkov S.V."/>
            <person name="Mustakhimov I."/>
            <person name="Trotsenko Y.A."/>
        </authorList>
    </citation>
    <scope>NUCLEOTIDE SEQUENCE [LARGE SCALE GENOMIC DNA]</scope>
    <source>
        <strain evidence="5 6">PK2</strain>
    </source>
</reference>
<dbReference type="PANTHER" id="PTHR43421">
    <property type="entry name" value="METALLOPROTEASE PMBA"/>
    <property type="match status" value="1"/>
</dbReference>
<feature type="domain" description="Metalloprotease TldD/E central" evidence="4">
    <location>
        <begin position="119"/>
        <end position="223"/>
    </location>
</feature>
<name>A0A1E3H5M0_9HYPH</name>
<dbReference type="GO" id="GO:0005829">
    <property type="term" value="C:cytosol"/>
    <property type="evidence" value="ECO:0007669"/>
    <property type="project" value="TreeGrafter"/>
</dbReference>
<feature type="domain" description="Metalloprotease TldD/E C-terminal" evidence="3">
    <location>
        <begin position="232"/>
        <end position="446"/>
    </location>
</feature>
<dbReference type="InterPro" id="IPR036059">
    <property type="entry name" value="TldD/PmbA_sf"/>
</dbReference>
<comment type="caution">
    <text evidence="5">The sequence shown here is derived from an EMBL/GenBank/DDBJ whole genome shotgun (WGS) entry which is preliminary data.</text>
</comment>
<dbReference type="Pfam" id="PF01523">
    <property type="entry name" value="PmbA_TldD_1st"/>
    <property type="match status" value="1"/>
</dbReference>
<gene>
    <name evidence="5" type="ORF">A6302_01038</name>
</gene>
<dbReference type="InterPro" id="IPR002510">
    <property type="entry name" value="Metalloprtase-TldD/E_N"/>
</dbReference>